<evidence type="ECO:0000313" key="1">
    <source>
        <dbReference type="EMBL" id="RXI96599.1"/>
    </source>
</evidence>
<dbReference type="EMBL" id="QOUX01000047">
    <property type="protein sequence ID" value="RXI96599.1"/>
    <property type="molecule type" value="Genomic_DNA"/>
</dbReference>
<dbReference type="Proteomes" id="UP000290649">
    <property type="component" value="Unassembled WGS sequence"/>
</dbReference>
<proteinExistence type="predicted"/>
<dbReference type="AlphaFoldDB" id="A0A4V1LFV4"/>
<keyword evidence="2" id="KW-1185">Reference proteome</keyword>
<accession>A0A4V1LFV4</accession>
<evidence type="ECO:0000313" key="2">
    <source>
        <dbReference type="Proteomes" id="UP000290649"/>
    </source>
</evidence>
<gene>
    <name evidence="1" type="ORF">DS745_23145</name>
</gene>
<sequence length="89" mass="10069">MIGPERLKQVFQQANKPIIPTPPSKVLSSHTLETINTYCRYCFHKDRKSALLLSLLTLNTVDFHTVDKKALVKQAVTIVVALTKHVLEQ</sequence>
<name>A0A4V1LFV4_9BACI</name>
<organism evidence="1 2">
    <name type="scientific">Anaerobacillus alkaliphilus</name>
    <dbReference type="NCBI Taxonomy" id="1548597"/>
    <lineage>
        <taxon>Bacteria</taxon>
        <taxon>Bacillati</taxon>
        <taxon>Bacillota</taxon>
        <taxon>Bacilli</taxon>
        <taxon>Bacillales</taxon>
        <taxon>Bacillaceae</taxon>
        <taxon>Anaerobacillus</taxon>
    </lineage>
</organism>
<protein>
    <submittedName>
        <fullName evidence="1">Uncharacterized protein</fullName>
    </submittedName>
</protein>
<reference evidence="1 2" key="1">
    <citation type="journal article" date="2019" name="Int. J. Syst. Evol. Microbiol.">
        <title>Anaerobacillus alkaliphilus sp. nov., a novel alkaliphilic and moderately halophilic bacterium.</title>
        <authorList>
            <person name="Borsodi A.K."/>
            <person name="Aszalos J.M."/>
            <person name="Bihari P."/>
            <person name="Nagy I."/>
            <person name="Schumann P."/>
            <person name="Sproer C."/>
            <person name="Kovacs A.L."/>
            <person name="Boka K."/>
            <person name="Dobosy P."/>
            <person name="Ovari M."/>
            <person name="Szili-Kovacs T."/>
            <person name="Toth E."/>
        </authorList>
    </citation>
    <scope>NUCLEOTIDE SEQUENCE [LARGE SCALE GENOMIC DNA]</scope>
    <source>
        <strain evidence="1 2">B16-10</strain>
    </source>
</reference>
<comment type="caution">
    <text evidence="1">The sequence shown here is derived from an EMBL/GenBank/DDBJ whole genome shotgun (WGS) entry which is preliminary data.</text>
</comment>